<proteinExistence type="predicted"/>
<evidence type="ECO:0000256" key="1">
    <source>
        <dbReference type="SAM" id="SignalP"/>
    </source>
</evidence>
<name>A0ABW0C0G0_9BACT</name>
<evidence type="ECO:0008006" key="4">
    <source>
        <dbReference type="Google" id="ProtNLM"/>
    </source>
</evidence>
<keyword evidence="3" id="KW-1185">Reference proteome</keyword>
<gene>
    <name evidence="2" type="ORF">ACFPIK_16820</name>
</gene>
<dbReference type="RefSeq" id="WP_377917386.1">
    <property type="nucleotide sequence ID" value="NZ_JBHSKS010000019.1"/>
</dbReference>
<accession>A0ABW0C0G0</accession>
<protein>
    <recommendedName>
        <fullName evidence="4">Outer membrane protein beta-barrel domain-containing protein</fullName>
    </recommendedName>
</protein>
<feature type="chain" id="PRO_5047185804" description="Outer membrane protein beta-barrel domain-containing protein" evidence="1">
    <location>
        <begin position="19"/>
        <end position="253"/>
    </location>
</feature>
<organism evidence="2 3">
    <name type="scientific">Algoriphagus aquatilis</name>
    <dbReference type="NCBI Taxonomy" id="490186"/>
    <lineage>
        <taxon>Bacteria</taxon>
        <taxon>Pseudomonadati</taxon>
        <taxon>Bacteroidota</taxon>
        <taxon>Cytophagia</taxon>
        <taxon>Cytophagales</taxon>
        <taxon>Cyclobacteriaceae</taxon>
        <taxon>Algoriphagus</taxon>
    </lineage>
</organism>
<comment type="caution">
    <text evidence="2">The sequence shown here is derived from an EMBL/GenBank/DDBJ whole genome shotgun (WGS) entry which is preliminary data.</text>
</comment>
<reference evidence="3" key="1">
    <citation type="journal article" date="2019" name="Int. J. Syst. Evol. Microbiol.">
        <title>The Global Catalogue of Microorganisms (GCM) 10K type strain sequencing project: providing services to taxonomists for standard genome sequencing and annotation.</title>
        <authorList>
            <consortium name="The Broad Institute Genomics Platform"/>
            <consortium name="The Broad Institute Genome Sequencing Center for Infectious Disease"/>
            <person name="Wu L."/>
            <person name="Ma J."/>
        </authorList>
    </citation>
    <scope>NUCLEOTIDE SEQUENCE [LARGE SCALE GENOMIC DNA]</scope>
    <source>
        <strain evidence="3">CGMCC 1.7030</strain>
    </source>
</reference>
<keyword evidence="1" id="KW-0732">Signal</keyword>
<sequence>MRWFLFFWLLGLSTFLQAQSKFWNSLELQAQYGASFPVGSYAKANYAGIFDNTTSSNPRYLGIQKFGNGYARPGSQMSFGIGFQTSYPLKISLIYQNSQHTLPIEQLGSTIRNGLPQPVEREQFLVHSDYNLKSVLSEVSYVWEKNKWQGNFGLLAGPGRLDYPDYRYFYDPFNFANDNSKEPINGLVAGLVSTLSFELIKGLRIGGKISYQRADFNYRYVLRLIPGGSNYTYFNDEVNYRTLNAGFQISYTW</sequence>
<dbReference type="EMBL" id="JBHSKS010000019">
    <property type="protein sequence ID" value="MFC5193438.1"/>
    <property type="molecule type" value="Genomic_DNA"/>
</dbReference>
<dbReference type="Proteomes" id="UP001596163">
    <property type="component" value="Unassembled WGS sequence"/>
</dbReference>
<evidence type="ECO:0000313" key="3">
    <source>
        <dbReference type="Proteomes" id="UP001596163"/>
    </source>
</evidence>
<evidence type="ECO:0000313" key="2">
    <source>
        <dbReference type="EMBL" id="MFC5193438.1"/>
    </source>
</evidence>
<feature type="signal peptide" evidence="1">
    <location>
        <begin position="1"/>
        <end position="18"/>
    </location>
</feature>